<evidence type="ECO:0000313" key="1">
    <source>
        <dbReference type="EMBL" id="CAG8812815.1"/>
    </source>
</evidence>
<name>A0ABN7W2C5_GIGMA</name>
<feature type="non-terminal residue" evidence="1">
    <location>
        <position position="216"/>
    </location>
</feature>
<evidence type="ECO:0000313" key="2">
    <source>
        <dbReference type="Proteomes" id="UP000789901"/>
    </source>
</evidence>
<dbReference type="EMBL" id="CAJVQB010028662">
    <property type="protein sequence ID" value="CAG8812815.1"/>
    <property type="molecule type" value="Genomic_DNA"/>
</dbReference>
<reference evidence="1 2" key="1">
    <citation type="submission" date="2021-06" db="EMBL/GenBank/DDBJ databases">
        <authorList>
            <person name="Kallberg Y."/>
            <person name="Tangrot J."/>
            <person name="Rosling A."/>
        </authorList>
    </citation>
    <scope>NUCLEOTIDE SEQUENCE [LARGE SCALE GENOMIC DNA]</scope>
    <source>
        <strain evidence="1 2">120-4 pot B 10/14</strain>
    </source>
</reference>
<sequence>MVKACNPSIKWKDLMDAANIEWQKCQKEPEIEIKKLINQYFAASPSIIQTTNFFLPPSLPTLESIQEASSKIKEYECLLAHTKKRKNQINDGVIEIYDTRGCPFEFQKNPELLDQIHKCVEFEDLQDRYNIYITQQTLSTYLLPRYTNTRNALRHCYPANIKISAVSRSEIKPHIDRHYCLASVKMARVFALTFTNYSLIISQDDKAKVGLGVPAV</sequence>
<gene>
    <name evidence="1" type="ORF">GMARGA_LOCUS25648</name>
</gene>
<dbReference type="Proteomes" id="UP000789901">
    <property type="component" value="Unassembled WGS sequence"/>
</dbReference>
<proteinExistence type="predicted"/>
<organism evidence="1 2">
    <name type="scientific">Gigaspora margarita</name>
    <dbReference type="NCBI Taxonomy" id="4874"/>
    <lineage>
        <taxon>Eukaryota</taxon>
        <taxon>Fungi</taxon>
        <taxon>Fungi incertae sedis</taxon>
        <taxon>Mucoromycota</taxon>
        <taxon>Glomeromycotina</taxon>
        <taxon>Glomeromycetes</taxon>
        <taxon>Diversisporales</taxon>
        <taxon>Gigasporaceae</taxon>
        <taxon>Gigaspora</taxon>
    </lineage>
</organism>
<accession>A0ABN7W2C5</accession>
<keyword evidence="2" id="KW-1185">Reference proteome</keyword>
<protein>
    <submittedName>
        <fullName evidence="1">1483_t:CDS:1</fullName>
    </submittedName>
</protein>
<comment type="caution">
    <text evidence="1">The sequence shown here is derived from an EMBL/GenBank/DDBJ whole genome shotgun (WGS) entry which is preliminary data.</text>
</comment>